<reference evidence="4" key="1">
    <citation type="submission" date="2016-01" db="EMBL/GenBank/DDBJ databases">
        <title>Complete genome of Planococcus kocurri type strain.</title>
        <authorList>
            <person name="See-Too W.S."/>
        </authorList>
    </citation>
    <scope>NUCLEOTIDE SEQUENCE [LARGE SCALE GENOMIC DNA]</scope>
    <source>
        <strain evidence="4">ATCC 43650</strain>
    </source>
</reference>
<accession>A0ABM5X0P1</accession>
<feature type="domain" description="YhaN AAA" evidence="3">
    <location>
        <begin position="1"/>
        <end position="204"/>
    </location>
</feature>
<evidence type="ECO:0000256" key="2">
    <source>
        <dbReference type="SAM" id="Phobius"/>
    </source>
</evidence>
<gene>
    <name evidence="4" type="ORF">AUO94_11895</name>
</gene>
<dbReference type="InterPro" id="IPR027417">
    <property type="entry name" value="P-loop_NTPase"/>
</dbReference>
<keyword evidence="1" id="KW-0175">Coiled coil</keyword>
<keyword evidence="2" id="KW-0812">Transmembrane</keyword>
<evidence type="ECO:0000313" key="4">
    <source>
        <dbReference type="EMBL" id="ALS79304.1"/>
    </source>
</evidence>
<keyword evidence="2" id="KW-1133">Transmembrane helix</keyword>
<dbReference type="PANTHER" id="PTHR41259">
    <property type="entry name" value="DOUBLE-STRAND BREAK REPAIR RAD50 ATPASE, PUTATIVE-RELATED"/>
    <property type="match status" value="1"/>
</dbReference>
<keyword evidence="5" id="KW-1185">Reference proteome</keyword>
<feature type="transmembrane region" description="Helical" evidence="2">
    <location>
        <begin position="448"/>
        <end position="465"/>
    </location>
</feature>
<feature type="coiled-coil region" evidence="1">
    <location>
        <begin position="726"/>
        <end position="753"/>
    </location>
</feature>
<feature type="coiled-coil region" evidence="1">
    <location>
        <begin position="362"/>
        <end position="409"/>
    </location>
</feature>
<dbReference type="SUPFAM" id="SSF52540">
    <property type="entry name" value="P-loop containing nucleoside triphosphate hydrolases"/>
    <property type="match status" value="2"/>
</dbReference>
<proteinExistence type="predicted"/>
<dbReference type="PANTHER" id="PTHR41259:SF1">
    <property type="entry name" value="DOUBLE-STRAND BREAK REPAIR RAD50 ATPASE, PUTATIVE-RELATED"/>
    <property type="match status" value="1"/>
</dbReference>
<dbReference type="Proteomes" id="UP000065533">
    <property type="component" value="Chromosome"/>
</dbReference>
<dbReference type="Gene3D" id="3.40.50.300">
    <property type="entry name" value="P-loop containing nucleotide triphosphate hydrolases"/>
    <property type="match status" value="2"/>
</dbReference>
<evidence type="ECO:0000259" key="3">
    <source>
        <dbReference type="Pfam" id="PF13514"/>
    </source>
</evidence>
<dbReference type="RefSeq" id="WP_058385953.1">
    <property type="nucleotide sequence ID" value="NZ_CP013661.2"/>
</dbReference>
<feature type="coiled-coil region" evidence="1">
    <location>
        <begin position="514"/>
        <end position="541"/>
    </location>
</feature>
<dbReference type="Pfam" id="PF13514">
    <property type="entry name" value="AAA_27"/>
    <property type="match status" value="1"/>
</dbReference>
<keyword evidence="2" id="KW-0472">Membrane</keyword>
<dbReference type="EMBL" id="CP013661">
    <property type="protein sequence ID" value="ALS79304.1"/>
    <property type="molecule type" value="Genomic_DNA"/>
</dbReference>
<feature type="transmembrane region" description="Helical" evidence="2">
    <location>
        <begin position="471"/>
        <end position="488"/>
    </location>
</feature>
<evidence type="ECO:0000256" key="1">
    <source>
        <dbReference type="SAM" id="Coils"/>
    </source>
</evidence>
<sequence>MRIEKLTIYGFGKHENRTIELGNQLVLFYGPNEAGKTTIQQFIIQLLFGFPTRNQTQLRYEPKTGGKYGGKLYLTDPYYGKLVIERTKGKSAGDVIVEFEDGHRGGDTELKQILRNYDRASFEAIFSFSIHELQGLDQLSESELSRTLLASGTTGIDALTDLENQLEKQMAELFKKNGRKPQINALVEELRDIEEQLKELRHRAELYSPATERLQAIEQRLKVIEEVEAEMDQELKEIHRWQQAAPLVADQHRLTKQLDNLAITQFPAEGRRQMDRLVDKLTQTKADMEYLTNQRHLLTTADKADSLDAIENLLNRESDWHQLNLQLVQKRNETIELSEEREELLSLLGLTEQQAMAVDVSLNHEEQLLERLKELDVEEENQRFNQRNLQEEKNKLVRAEQDLSAFLVQEPTAKERLIAEEWPEISAQLAEAKAASKFQKSDTGQDQIVRFALFGLGLLVAAYGFIQSTALLIVIGLVAMAAGVWLFVKMRKPNELPANYAALIKKYSGKEWQYETLITKVAEFDRQLDSLMNRVETVKKNITSYIAVDSTAVAQEAYQQLLLEIGLKPDASRTMILELFSKLRKVHANYSRILRIQDEIDKLAMQQQEWMDKAQQACGKELAIAGLIATLRSEQSVRQQKKDQWNKQQSETHDLLEKIERLQAFQEQLEKEQQVLIAYALAEDVFDFYRLADQWDQKKRVEKELELVEGQLQAIGEIELPGDWESDHTQQAIEQRQEKMTELKAQRNKLLNEQADKQHLTQMLVTDTSYEEKLQHFEEKKAEFIDLAKQWSINKAIVEAINQTMSELKEKKLPAVLANAQLYFSKLTNGAYTELAMNRTGYFEAKRQDGTRFPISELSQATKEQAYLALRLSLAVSMKKSHPFPIIMDDAFVHFDRSRLQQMINLVTELQKEHQFIYFTCHDSMQQAWPNAQIINVAITERSVHS</sequence>
<protein>
    <recommendedName>
        <fullName evidence="3">YhaN AAA domain-containing protein</fullName>
    </recommendedName>
</protein>
<feature type="coiled-coil region" evidence="1">
    <location>
        <begin position="156"/>
        <end position="244"/>
    </location>
</feature>
<dbReference type="InterPro" id="IPR038734">
    <property type="entry name" value="YhaN_AAA"/>
</dbReference>
<name>A0ABM5X0P1_9BACL</name>
<evidence type="ECO:0000313" key="5">
    <source>
        <dbReference type="Proteomes" id="UP000065533"/>
    </source>
</evidence>
<organism evidence="4 5">
    <name type="scientific">Planococcus kocurii</name>
    <dbReference type="NCBI Taxonomy" id="1374"/>
    <lineage>
        <taxon>Bacteria</taxon>
        <taxon>Bacillati</taxon>
        <taxon>Bacillota</taxon>
        <taxon>Bacilli</taxon>
        <taxon>Bacillales</taxon>
        <taxon>Caryophanaceae</taxon>
        <taxon>Planococcus</taxon>
    </lineage>
</organism>